<feature type="signal peptide" evidence="1">
    <location>
        <begin position="1"/>
        <end position="26"/>
    </location>
</feature>
<evidence type="ECO:0000313" key="3">
    <source>
        <dbReference type="Proteomes" id="UP000032304"/>
    </source>
</evidence>
<proteinExistence type="predicted"/>
<organism evidence="2 3">
    <name type="scientific">Gossypium raimondii</name>
    <name type="common">Peruvian cotton</name>
    <name type="synonym">Gossypium klotzschianum subsp. raimondii</name>
    <dbReference type="NCBI Taxonomy" id="29730"/>
    <lineage>
        <taxon>Eukaryota</taxon>
        <taxon>Viridiplantae</taxon>
        <taxon>Streptophyta</taxon>
        <taxon>Embryophyta</taxon>
        <taxon>Tracheophyta</taxon>
        <taxon>Spermatophyta</taxon>
        <taxon>Magnoliopsida</taxon>
        <taxon>eudicotyledons</taxon>
        <taxon>Gunneridae</taxon>
        <taxon>Pentapetalae</taxon>
        <taxon>rosids</taxon>
        <taxon>malvids</taxon>
        <taxon>Malvales</taxon>
        <taxon>Malvaceae</taxon>
        <taxon>Malvoideae</taxon>
        <taxon>Gossypium</taxon>
    </lineage>
</organism>
<dbReference type="Gramene" id="KJB44656">
    <property type="protein sequence ID" value="KJB44656"/>
    <property type="gene ID" value="B456_007G263600"/>
</dbReference>
<evidence type="ECO:0000313" key="2">
    <source>
        <dbReference type="EMBL" id="KJB44657.1"/>
    </source>
</evidence>
<accession>A0A0D2PF69</accession>
<gene>
    <name evidence="2" type="ORF">B456_007G263600</name>
</gene>
<dbReference type="AlphaFoldDB" id="A0A0D2PF69"/>
<sequence length="70" mass="7525">MEKPKLRFACFIALLIIVFVAAMTEAEALADGTKGHPCSKHKDCADACSYRGRCPFLCESGSCVCDCPPP</sequence>
<keyword evidence="3" id="KW-1185">Reference proteome</keyword>
<keyword evidence="1" id="KW-0732">Signal</keyword>
<dbReference type="Gramene" id="KJB44657">
    <property type="protein sequence ID" value="KJB44657"/>
    <property type="gene ID" value="B456_007G263600"/>
</dbReference>
<protein>
    <recommendedName>
        <fullName evidence="4">Defensin-like protein</fullName>
    </recommendedName>
</protein>
<reference evidence="2 3" key="1">
    <citation type="journal article" date="2012" name="Nature">
        <title>Repeated polyploidization of Gossypium genomes and the evolution of spinnable cotton fibres.</title>
        <authorList>
            <person name="Paterson A.H."/>
            <person name="Wendel J.F."/>
            <person name="Gundlach H."/>
            <person name="Guo H."/>
            <person name="Jenkins J."/>
            <person name="Jin D."/>
            <person name="Llewellyn D."/>
            <person name="Showmaker K.C."/>
            <person name="Shu S."/>
            <person name="Udall J."/>
            <person name="Yoo M.J."/>
            <person name="Byers R."/>
            <person name="Chen W."/>
            <person name="Doron-Faigenboim A."/>
            <person name="Duke M.V."/>
            <person name="Gong L."/>
            <person name="Grimwood J."/>
            <person name="Grover C."/>
            <person name="Grupp K."/>
            <person name="Hu G."/>
            <person name="Lee T.H."/>
            <person name="Li J."/>
            <person name="Lin L."/>
            <person name="Liu T."/>
            <person name="Marler B.S."/>
            <person name="Page J.T."/>
            <person name="Roberts A.W."/>
            <person name="Romanel E."/>
            <person name="Sanders W.S."/>
            <person name="Szadkowski E."/>
            <person name="Tan X."/>
            <person name="Tang H."/>
            <person name="Xu C."/>
            <person name="Wang J."/>
            <person name="Wang Z."/>
            <person name="Zhang D."/>
            <person name="Zhang L."/>
            <person name="Ashrafi H."/>
            <person name="Bedon F."/>
            <person name="Bowers J.E."/>
            <person name="Brubaker C.L."/>
            <person name="Chee P.W."/>
            <person name="Das S."/>
            <person name="Gingle A.R."/>
            <person name="Haigler C.H."/>
            <person name="Harker D."/>
            <person name="Hoffmann L.V."/>
            <person name="Hovav R."/>
            <person name="Jones D.C."/>
            <person name="Lemke C."/>
            <person name="Mansoor S."/>
            <person name="ur Rahman M."/>
            <person name="Rainville L.N."/>
            <person name="Rambani A."/>
            <person name="Reddy U.K."/>
            <person name="Rong J.K."/>
            <person name="Saranga Y."/>
            <person name="Scheffler B.E."/>
            <person name="Scheffler J.A."/>
            <person name="Stelly D.M."/>
            <person name="Triplett B.A."/>
            <person name="Van Deynze A."/>
            <person name="Vaslin M.F."/>
            <person name="Waghmare V.N."/>
            <person name="Walford S.A."/>
            <person name="Wright R.J."/>
            <person name="Zaki E.A."/>
            <person name="Zhang T."/>
            <person name="Dennis E.S."/>
            <person name="Mayer K.F."/>
            <person name="Peterson D.G."/>
            <person name="Rokhsar D.S."/>
            <person name="Wang X."/>
            <person name="Schmutz J."/>
        </authorList>
    </citation>
    <scope>NUCLEOTIDE SEQUENCE [LARGE SCALE GENOMIC DNA]</scope>
</reference>
<dbReference type="EMBL" id="CM001746">
    <property type="protein sequence ID" value="KJB44656.1"/>
    <property type="molecule type" value="Genomic_DNA"/>
</dbReference>
<feature type="chain" id="PRO_5007395417" description="Defensin-like protein" evidence="1">
    <location>
        <begin position="27"/>
        <end position="70"/>
    </location>
</feature>
<evidence type="ECO:0000256" key="1">
    <source>
        <dbReference type="SAM" id="SignalP"/>
    </source>
</evidence>
<dbReference type="Proteomes" id="UP000032304">
    <property type="component" value="Chromosome 7"/>
</dbReference>
<evidence type="ECO:0008006" key="4">
    <source>
        <dbReference type="Google" id="ProtNLM"/>
    </source>
</evidence>
<name>A0A0D2PF69_GOSRA</name>
<dbReference type="EMBL" id="CM001746">
    <property type="protein sequence ID" value="KJB44657.1"/>
    <property type="molecule type" value="Genomic_DNA"/>
</dbReference>